<sequence length="278" mass="31160">MASKPKRPVAYTDGLVLCGATPIGDEAPVKLDIERTSFKYITCHPPELSYSFLFYRARPGFGKWVTTKDDGLWEFRTTANGIVLAQIQASAKFLASGEVEASYALHLIGQRVVRNSENTSRVFPSLAEAQEAFYTYACPDKKDSPYPLRYCASANAVGVRLFAQLCLGSFYVQSDDFVFRRYSTTLCGFEVGNWAVSMYDLVHTPDSYRDFEIVAGDFEIVAGKIYTSESTLKPFTIWITSLDMLKAIAEDDRFANLNITLTECELRTWSNKGARPSR</sequence>
<evidence type="ECO:0000313" key="2">
    <source>
        <dbReference type="Proteomes" id="UP001459105"/>
    </source>
</evidence>
<accession>A0AAX4QH23</accession>
<evidence type="ECO:0000313" key="1">
    <source>
        <dbReference type="EMBL" id="XAI95418.1"/>
    </source>
</evidence>
<reference evidence="1" key="1">
    <citation type="submission" date="2024-03" db="EMBL/GenBank/DDBJ databases">
        <authorList>
            <person name="Lin W."/>
            <person name="Li D."/>
            <person name="Tong Y."/>
        </authorList>
    </citation>
    <scope>NUCLEOTIDE SEQUENCE</scope>
</reference>
<protein>
    <submittedName>
        <fullName evidence="1">Uncharacterized protein</fullName>
    </submittedName>
</protein>
<organism evidence="1 2">
    <name type="scientific">Microcystis phage Mvi-JY20</name>
    <dbReference type="NCBI Taxonomy" id="3128146"/>
    <lineage>
        <taxon>Viruses</taxon>
        <taxon>Duplodnaviria</taxon>
        <taxon>Heunggongvirae</taxon>
        <taxon>Uroviricota</taxon>
        <taxon>Caudoviricetes</taxon>
    </lineage>
</organism>
<dbReference type="Proteomes" id="UP001459105">
    <property type="component" value="Segment"/>
</dbReference>
<name>A0AAX4QH23_9CAUD</name>
<dbReference type="EMBL" id="PP438412">
    <property type="protein sequence ID" value="XAI95418.1"/>
    <property type="molecule type" value="Genomic_DNA"/>
</dbReference>
<proteinExistence type="predicted"/>